<dbReference type="InterPro" id="IPR014018">
    <property type="entry name" value="SecA_motor_DEAD"/>
</dbReference>
<dbReference type="Pfam" id="PF01043">
    <property type="entry name" value="SecA_PP_bind"/>
    <property type="match status" value="1"/>
</dbReference>
<dbReference type="GO" id="GO:0043952">
    <property type="term" value="P:protein transport by the Sec complex"/>
    <property type="evidence" value="ECO:0007669"/>
    <property type="project" value="TreeGrafter"/>
</dbReference>
<dbReference type="GO" id="GO:0006605">
    <property type="term" value="P:protein targeting"/>
    <property type="evidence" value="ECO:0007669"/>
    <property type="project" value="UniProtKB-UniRule"/>
</dbReference>
<evidence type="ECO:0000256" key="7">
    <source>
        <dbReference type="ARBA" id="ARBA00022840"/>
    </source>
</evidence>
<evidence type="ECO:0000256" key="1">
    <source>
        <dbReference type="ARBA" id="ARBA00004170"/>
    </source>
</evidence>
<evidence type="ECO:0000313" key="16">
    <source>
        <dbReference type="EMBL" id="OGD25231.1"/>
    </source>
</evidence>
<proteinExistence type="inferred from homology"/>
<dbReference type="PROSITE" id="PS51192">
    <property type="entry name" value="HELICASE_ATP_BIND_1"/>
    <property type="match status" value="1"/>
</dbReference>
<name>A0A1F5B3T4_9BACT</name>
<dbReference type="InterPro" id="IPR011130">
    <property type="entry name" value="SecA_preprotein_X-link_dom"/>
</dbReference>
<keyword evidence="8 12" id="KW-0653">Protein transport</keyword>
<dbReference type="Proteomes" id="UP000176431">
    <property type="component" value="Unassembled WGS sequence"/>
</dbReference>
<dbReference type="InterPro" id="IPR036670">
    <property type="entry name" value="SecA_X-link_sf"/>
</dbReference>
<dbReference type="SMART" id="SM00958">
    <property type="entry name" value="SecA_PP_bind"/>
    <property type="match status" value="1"/>
</dbReference>
<dbReference type="GO" id="GO:0008564">
    <property type="term" value="F:protein-exporting ATPase activity"/>
    <property type="evidence" value="ECO:0007669"/>
    <property type="project" value="UniProtKB-EC"/>
</dbReference>
<comment type="subcellular location">
    <subcellularLocation>
        <location evidence="12">Cell membrane</location>
        <topology evidence="12">Peripheral membrane protein</topology>
        <orientation evidence="12">Cytoplasmic side</orientation>
    </subcellularLocation>
    <subcellularLocation>
        <location evidence="12">Cytoplasm</location>
    </subcellularLocation>
    <subcellularLocation>
        <location evidence="1">Membrane</location>
        <topology evidence="1">Peripheral membrane protein</topology>
    </subcellularLocation>
    <text evidence="12">Distribution is 50-50.</text>
</comment>
<comment type="caution">
    <text evidence="16">The sequence shown here is derived from an EMBL/GenBank/DDBJ whole genome shotgun (WGS) entry which is preliminary data.</text>
</comment>
<dbReference type="InterPro" id="IPR036266">
    <property type="entry name" value="SecA_Wing/Scaffold_sf"/>
</dbReference>
<reference evidence="16 17" key="1">
    <citation type="journal article" date="2016" name="Nat. Commun.">
        <title>Thousands of microbial genomes shed light on interconnected biogeochemical processes in an aquifer system.</title>
        <authorList>
            <person name="Anantharaman K."/>
            <person name="Brown C.T."/>
            <person name="Hug L.A."/>
            <person name="Sharon I."/>
            <person name="Castelle C.J."/>
            <person name="Probst A.J."/>
            <person name="Thomas B.C."/>
            <person name="Singh A."/>
            <person name="Wilkins M.J."/>
            <person name="Karaoz U."/>
            <person name="Brodie E.L."/>
            <person name="Williams K.H."/>
            <person name="Hubbard S.S."/>
            <person name="Banfield J.F."/>
        </authorList>
    </citation>
    <scope>NUCLEOTIDE SEQUENCE [LARGE SCALE GENOMIC DNA]</scope>
</reference>
<dbReference type="GO" id="GO:0017038">
    <property type="term" value="P:protein import"/>
    <property type="evidence" value="ECO:0007669"/>
    <property type="project" value="InterPro"/>
</dbReference>
<evidence type="ECO:0000259" key="15">
    <source>
        <dbReference type="PROSITE" id="PS51196"/>
    </source>
</evidence>
<feature type="binding site" evidence="12">
    <location>
        <position position="498"/>
    </location>
    <ligand>
        <name>ATP</name>
        <dbReference type="ChEBI" id="CHEBI:30616"/>
    </ligand>
</feature>
<accession>A0A1F5B3T4</accession>
<comment type="similarity">
    <text evidence="2 12">Belongs to the SecA family.</text>
</comment>
<dbReference type="InterPro" id="IPR011116">
    <property type="entry name" value="SecA_Wing/Scaffold"/>
</dbReference>
<evidence type="ECO:0000256" key="11">
    <source>
        <dbReference type="ARBA" id="ARBA00023136"/>
    </source>
</evidence>
<keyword evidence="6 12" id="KW-0547">Nucleotide-binding</keyword>
<keyword evidence="9 12" id="KW-1278">Translocase</keyword>
<keyword evidence="10 12" id="KW-0811">Translocation</keyword>
<dbReference type="InterPro" id="IPR000185">
    <property type="entry name" value="SecA"/>
</dbReference>
<dbReference type="InterPro" id="IPR001650">
    <property type="entry name" value="Helicase_C-like"/>
</dbReference>
<dbReference type="PROSITE" id="PS01312">
    <property type="entry name" value="SECA"/>
    <property type="match status" value="1"/>
</dbReference>
<feature type="domain" description="SecA family profile" evidence="15">
    <location>
        <begin position="1"/>
        <end position="576"/>
    </location>
</feature>
<dbReference type="PROSITE" id="PS51194">
    <property type="entry name" value="HELICASE_CTER"/>
    <property type="match status" value="1"/>
</dbReference>
<dbReference type="EMBL" id="MEYK01000017">
    <property type="protein sequence ID" value="OGD25231.1"/>
    <property type="molecule type" value="Genomic_DNA"/>
</dbReference>
<dbReference type="SMART" id="SM00957">
    <property type="entry name" value="SecA_DEAD"/>
    <property type="match status" value="1"/>
</dbReference>
<dbReference type="InterPro" id="IPR020937">
    <property type="entry name" value="SecA_CS"/>
</dbReference>
<sequence>MNIADFFNKYQGRYAKKQYKSTLKSIAHWIDYYHYSYSSEELQTILLSESVKLKKFLSDNPNSADEFLPKAYAIFSETSRSFFGYAPNNSQLLGAIFLWKGKVVEMKSGEGKTLTAAITAYLQGLTGRGMHIITTNDYLAERDRQWMNNLFSRLGVSCGAVTQNTAPEMRKKEYAKDITYVANQEIGFDYLRDNLVTSANDKVMRGFPFAIIDEVDSILIDEARTPLIISRQSDFNSPVNLPGIINIISQLKLNRDYEIDPRFKTVNFTDEGAANIVNLLDRDVFKEGDLSAVQQLRYALYVSSFLKKDKDYIIDKDKIILIDEFTGHPMWNRRLLNGLQQILEAGSGVPIQGEDKIAATITYRNLFRMYKKIAGMSGTAVSAKEEFSELYNLEAVALEPHKSVKRVDLPVLFFRTEQEKFDFMVNSISEVHANGDPILIVGRSISQVEFFSDLLKKRNLEHQLLHAKLTEGEFGVVSNAGKRGVITVATNMAGRGTDISLESELKEINGLIVYGLEPNLSKRIDDQLRGRSGRQGNIGRSLLFASLEDEIFQIYADDNFWDYVQNGSWTESGIADKKLIKFLTAAQDIAETIAADMRKKSIELDTILDDQNKFINKFREKLLTSKSVATDTIDHLRDNLNEFGREMDDYNSFWMRAEIIQALKSDWASNYNFSQPAFDLMEEIIEALFNAGNATENWRVGISPRNILKTESGKLREQIVALIDNLWEDYLEVTDDLYDRISIKSITDNPIGQFTAESSENFHNMRRQLARLMLRIVFSELNNYQTQKL</sequence>
<dbReference type="Gene3D" id="3.90.1440.10">
    <property type="entry name" value="SecA, preprotein cross-linking domain"/>
    <property type="match status" value="1"/>
</dbReference>
<dbReference type="GO" id="GO:0005886">
    <property type="term" value="C:plasma membrane"/>
    <property type="evidence" value="ECO:0007669"/>
    <property type="project" value="UniProtKB-SubCell"/>
</dbReference>
<keyword evidence="3 12" id="KW-0813">Transport</keyword>
<evidence type="ECO:0000256" key="2">
    <source>
        <dbReference type="ARBA" id="ARBA00007650"/>
    </source>
</evidence>
<dbReference type="EC" id="7.4.2.8" evidence="12"/>
<feature type="binding site" evidence="12">
    <location>
        <position position="91"/>
    </location>
    <ligand>
        <name>ATP</name>
        <dbReference type="ChEBI" id="CHEBI:30616"/>
    </ligand>
</feature>
<dbReference type="PANTHER" id="PTHR30612">
    <property type="entry name" value="SECA INNER MEMBRANE COMPONENT OF SEC PROTEIN SECRETION SYSTEM"/>
    <property type="match status" value="1"/>
</dbReference>
<evidence type="ECO:0000259" key="14">
    <source>
        <dbReference type="PROSITE" id="PS51194"/>
    </source>
</evidence>
<evidence type="ECO:0000259" key="13">
    <source>
        <dbReference type="PROSITE" id="PS51192"/>
    </source>
</evidence>
<evidence type="ECO:0000256" key="6">
    <source>
        <dbReference type="ARBA" id="ARBA00022741"/>
    </source>
</evidence>
<dbReference type="InterPro" id="IPR011115">
    <property type="entry name" value="SecA_DEAD"/>
</dbReference>
<gene>
    <name evidence="12" type="primary">secA</name>
    <name evidence="16" type="ORF">A2819_01320</name>
</gene>
<dbReference type="SUPFAM" id="SSF81886">
    <property type="entry name" value="Helical scaffold and wing domains of SecA"/>
    <property type="match status" value="1"/>
</dbReference>
<dbReference type="Pfam" id="PF21090">
    <property type="entry name" value="P-loop_SecA"/>
    <property type="match status" value="1"/>
</dbReference>
<feature type="binding site" evidence="12">
    <location>
        <begin position="109"/>
        <end position="113"/>
    </location>
    <ligand>
        <name>ATP</name>
        <dbReference type="ChEBI" id="CHEBI:30616"/>
    </ligand>
</feature>
<comment type="subunit">
    <text evidence="12">Monomer and homodimer. Part of the essential Sec protein translocation apparatus which comprises SecA, SecYEG and auxiliary proteins SecDF. Other proteins may also be involved.</text>
</comment>
<evidence type="ECO:0000256" key="10">
    <source>
        <dbReference type="ARBA" id="ARBA00023010"/>
    </source>
</evidence>
<organism evidence="16 17">
    <name type="scientific">Candidatus Azambacteria bacterium RIFCSPHIGHO2_01_FULL_40_24</name>
    <dbReference type="NCBI Taxonomy" id="1797301"/>
    <lineage>
        <taxon>Bacteria</taxon>
        <taxon>Candidatus Azamiibacteriota</taxon>
    </lineage>
</organism>
<dbReference type="CDD" id="cd17928">
    <property type="entry name" value="DEXDc_SecA"/>
    <property type="match status" value="1"/>
</dbReference>
<protein>
    <recommendedName>
        <fullName evidence="12">Protein translocase subunit SecA</fullName>
        <ecNumber evidence="12">7.4.2.8</ecNumber>
    </recommendedName>
</protein>
<keyword evidence="7 12" id="KW-0067">ATP-binding</keyword>
<dbReference type="InterPro" id="IPR027417">
    <property type="entry name" value="P-loop_NTPase"/>
</dbReference>
<dbReference type="PANTHER" id="PTHR30612:SF0">
    <property type="entry name" value="CHLOROPLAST PROTEIN-TRANSPORTING ATPASE"/>
    <property type="match status" value="1"/>
</dbReference>
<dbReference type="GO" id="GO:0005829">
    <property type="term" value="C:cytosol"/>
    <property type="evidence" value="ECO:0007669"/>
    <property type="project" value="TreeGrafter"/>
</dbReference>
<comment type="function">
    <text evidence="12">Part of the Sec protein translocase complex. Interacts with the SecYEG preprotein conducting channel. Has a central role in coupling the hydrolysis of ATP to the transfer of proteins into and across the cell membrane, serving as an ATP-driven molecular motor driving the stepwise translocation of polypeptide chains across the membrane.</text>
</comment>
<evidence type="ECO:0000256" key="12">
    <source>
        <dbReference type="HAMAP-Rule" id="MF_01382"/>
    </source>
</evidence>
<dbReference type="Gene3D" id="1.10.3060.10">
    <property type="entry name" value="Helical scaffold and wing domains of SecA"/>
    <property type="match status" value="1"/>
</dbReference>
<dbReference type="SUPFAM" id="SSF81767">
    <property type="entry name" value="Pre-protein crosslinking domain of SecA"/>
    <property type="match status" value="1"/>
</dbReference>
<dbReference type="PROSITE" id="PS51196">
    <property type="entry name" value="SECA_MOTOR_DEAD"/>
    <property type="match status" value="1"/>
</dbReference>
<feature type="domain" description="Helicase ATP-binding" evidence="13">
    <location>
        <begin position="93"/>
        <end position="230"/>
    </location>
</feature>
<keyword evidence="11 12" id="KW-0472">Membrane</keyword>
<evidence type="ECO:0000256" key="5">
    <source>
        <dbReference type="ARBA" id="ARBA00022490"/>
    </source>
</evidence>
<dbReference type="FunFam" id="3.40.50.300:FF:000429">
    <property type="entry name" value="Preprotein translocase subunit SecA"/>
    <property type="match status" value="1"/>
</dbReference>
<dbReference type="AlphaFoldDB" id="A0A1F5B3T4"/>
<dbReference type="SUPFAM" id="SSF52540">
    <property type="entry name" value="P-loop containing nucleoside triphosphate hydrolases"/>
    <property type="match status" value="2"/>
</dbReference>
<dbReference type="Pfam" id="PF07517">
    <property type="entry name" value="SecA_DEAD"/>
    <property type="match status" value="1"/>
</dbReference>
<dbReference type="Gene3D" id="3.40.50.300">
    <property type="entry name" value="P-loop containing nucleotide triphosphate hydrolases"/>
    <property type="match status" value="2"/>
</dbReference>
<dbReference type="GO" id="GO:0031522">
    <property type="term" value="C:cell envelope Sec protein transport complex"/>
    <property type="evidence" value="ECO:0007669"/>
    <property type="project" value="TreeGrafter"/>
</dbReference>
<evidence type="ECO:0000256" key="8">
    <source>
        <dbReference type="ARBA" id="ARBA00022927"/>
    </source>
</evidence>
<comment type="catalytic activity">
    <reaction evidence="12">
        <text>ATP + H2O + cellular proteinSide 1 = ADP + phosphate + cellular proteinSide 2.</text>
        <dbReference type="EC" id="7.4.2.8"/>
    </reaction>
</comment>
<dbReference type="PRINTS" id="PR00906">
    <property type="entry name" value="SECA"/>
</dbReference>
<evidence type="ECO:0000256" key="9">
    <source>
        <dbReference type="ARBA" id="ARBA00022967"/>
    </source>
</evidence>
<dbReference type="GO" id="GO:0005524">
    <property type="term" value="F:ATP binding"/>
    <property type="evidence" value="ECO:0007669"/>
    <property type="project" value="UniProtKB-UniRule"/>
</dbReference>
<keyword evidence="5 12" id="KW-0963">Cytoplasm</keyword>
<dbReference type="InterPro" id="IPR044722">
    <property type="entry name" value="SecA_SF2_C"/>
</dbReference>
<dbReference type="Pfam" id="PF07516">
    <property type="entry name" value="SecA_SW"/>
    <property type="match status" value="1"/>
</dbReference>
<keyword evidence="4 12" id="KW-1003">Cell membrane</keyword>
<dbReference type="GO" id="GO:0065002">
    <property type="term" value="P:intracellular protein transmembrane transport"/>
    <property type="evidence" value="ECO:0007669"/>
    <property type="project" value="UniProtKB-UniRule"/>
</dbReference>
<dbReference type="HAMAP" id="MF_01382">
    <property type="entry name" value="SecA"/>
    <property type="match status" value="1"/>
</dbReference>
<feature type="domain" description="Helicase C-terminal" evidence="14">
    <location>
        <begin position="408"/>
        <end position="580"/>
    </location>
</feature>
<evidence type="ECO:0000256" key="4">
    <source>
        <dbReference type="ARBA" id="ARBA00022475"/>
    </source>
</evidence>
<evidence type="ECO:0000313" key="17">
    <source>
        <dbReference type="Proteomes" id="UP000176431"/>
    </source>
</evidence>
<dbReference type="InterPro" id="IPR014001">
    <property type="entry name" value="Helicase_ATP-bd"/>
</dbReference>
<evidence type="ECO:0000256" key="3">
    <source>
        <dbReference type="ARBA" id="ARBA00022448"/>
    </source>
</evidence>